<dbReference type="PANTHER" id="PTHR30419:SF30">
    <property type="entry name" value="LYSR FAMILY TRANSCRIPTIONAL REGULATOR"/>
    <property type="match status" value="1"/>
</dbReference>
<protein>
    <submittedName>
        <fullName evidence="6">LysR family transcriptional regulator</fullName>
    </submittedName>
</protein>
<proteinExistence type="inferred from homology"/>
<dbReference type="EMBL" id="SMOD01000024">
    <property type="protein sequence ID" value="TDG04908.1"/>
    <property type="molecule type" value="Genomic_DNA"/>
</dbReference>
<dbReference type="Gene3D" id="1.10.10.10">
    <property type="entry name" value="Winged helix-like DNA-binding domain superfamily/Winged helix DNA-binding domain"/>
    <property type="match status" value="1"/>
</dbReference>
<keyword evidence="2" id="KW-0805">Transcription regulation</keyword>
<dbReference type="InterPro" id="IPR005119">
    <property type="entry name" value="LysR_subst-bd"/>
</dbReference>
<dbReference type="Pfam" id="PF03466">
    <property type="entry name" value="LysR_substrate"/>
    <property type="match status" value="1"/>
</dbReference>
<dbReference type="Proteomes" id="UP000295606">
    <property type="component" value="Unassembled WGS sequence"/>
</dbReference>
<feature type="domain" description="HTH lysR-type" evidence="5">
    <location>
        <begin position="61"/>
        <end position="118"/>
    </location>
</feature>
<dbReference type="AlphaFoldDB" id="A0A4R5L819"/>
<name>A0A4R5L819_9BURK</name>
<evidence type="ECO:0000256" key="1">
    <source>
        <dbReference type="ARBA" id="ARBA00009437"/>
    </source>
</evidence>
<keyword evidence="3" id="KW-0238">DNA-binding</keyword>
<evidence type="ECO:0000313" key="7">
    <source>
        <dbReference type="Proteomes" id="UP000295606"/>
    </source>
</evidence>
<evidence type="ECO:0000256" key="2">
    <source>
        <dbReference type="ARBA" id="ARBA00023015"/>
    </source>
</evidence>
<organism evidence="6 7">
    <name type="scientific">Paraburkholderia guartelaensis</name>
    <dbReference type="NCBI Taxonomy" id="2546446"/>
    <lineage>
        <taxon>Bacteria</taxon>
        <taxon>Pseudomonadati</taxon>
        <taxon>Pseudomonadota</taxon>
        <taxon>Betaproteobacteria</taxon>
        <taxon>Burkholderiales</taxon>
        <taxon>Burkholderiaceae</taxon>
        <taxon>Paraburkholderia</taxon>
    </lineage>
</organism>
<dbReference type="PROSITE" id="PS50931">
    <property type="entry name" value="HTH_LYSR"/>
    <property type="match status" value="1"/>
</dbReference>
<comment type="similarity">
    <text evidence="1">Belongs to the LysR transcriptional regulatory family.</text>
</comment>
<dbReference type="GO" id="GO:0003677">
    <property type="term" value="F:DNA binding"/>
    <property type="evidence" value="ECO:0007669"/>
    <property type="project" value="UniProtKB-KW"/>
</dbReference>
<dbReference type="GO" id="GO:0005829">
    <property type="term" value="C:cytosol"/>
    <property type="evidence" value="ECO:0007669"/>
    <property type="project" value="TreeGrafter"/>
</dbReference>
<accession>A0A4R5L819</accession>
<gene>
    <name evidence="6" type="ORF">E1N52_27440</name>
</gene>
<keyword evidence="4" id="KW-0804">Transcription</keyword>
<dbReference type="PANTHER" id="PTHR30419">
    <property type="entry name" value="HTH-TYPE TRANSCRIPTIONAL REGULATOR YBHD"/>
    <property type="match status" value="1"/>
</dbReference>
<dbReference type="OrthoDB" id="8629427at2"/>
<dbReference type="Gene3D" id="3.40.190.10">
    <property type="entry name" value="Periplasmic binding protein-like II"/>
    <property type="match status" value="2"/>
</dbReference>
<dbReference type="FunFam" id="1.10.10.10:FF:000001">
    <property type="entry name" value="LysR family transcriptional regulator"/>
    <property type="match status" value="1"/>
</dbReference>
<dbReference type="SUPFAM" id="SSF46785">
    <property type="entry name" value="Winged helix' DNA-binding domain"/>
    <property type="match status" value="1"/>
</dbReference>
<evidence type="ECO:0000313" key="6">
    <source>
        <dbReference type="EMBL" id="TDG04908.1"/>
    </source>
</evidence>
<sequence length="372" mass="41345">MFPAVRRIAAFRDSLSLGSLFLPPAGVSQKLDQGLDYERSVKIKNQKLASEYQNRTSFRIMKIQQLRALIETAETGSIHGASRRLHLTQPAVTRAIRELENECGVQLLERHPWGMAPTAEGMTLLQRARNVVRELERAEEDLSHLRGKREGRLVVGVTPLAGMAGLVEAFVEFRRHWPRVTVEFRELEFNQLTERLGNRTIDIALAAFPVNRGEAPGIVRALFAFDSVLVTRADGKYSGAKDLADLQDAEWIHTDVTDSYPEFVRGIFQDAGLAPPERITLCTSYSLFYALALKSDAVLALNLLALNETVVGRSFVELSIKPAPPPSQLFLLSPPDAQLTKPAEHLIDCILKISEVRAERLRIAAKGADCAE</sequence>
<dbReference type="SUPFAM" id="SSF53850">
    <property type="entry name" value="Periplasmic binding protein-like II"/>
    <property type="match status" value="1"/>
</dbReference>
<evidence type="ECO:0000259" key="5">
    <source>
        <dbReference type="PROSITE" id="PS50931"/>
    </source>
</evidence>
<dbReference type="Pfam" id="PF00126">
    <property type="entry name" value="HTH_1"/>
    <property type="match status" value="1"/>
</dbReference>
<dbReference type="PRINTS" id="PR00039">
    <property type="entry name" value="HTHLYSR"/>
</dbReference>
<dbReference type="GO" id="GO:0003700">
    <property type="term" value="F:DNA-binding transcription factor activity"/>
    <property type="evidence" value="ECO:0007669"/>
    <property type="project" value="InterPro"/>
</dbReference>
<dbReference type="CDD" id="cd05466">
    <property type="entry name" value="PBP2_LTTR_substrate"/>
    <property type="match status" value="1"/>
</dbReference>
<dbReference type="InterPro" id="IPR000847">
    <property type="entry name" value="LysR_HTH_N"/>
</dbReference>
<dbReference type="InterPro" id="IPR036388">
    <property type="entry name" value="WH-like_DNA-bd_sf"/>
</dbReference>
<reference evidence="6 7" key="1">
    <citation type="submission" date="2019-03" db="EMBL/GenBank/DDBJ databases">
        <title>Paraburkholderia sp. isolated from native Mimosa gymnas in Guartela State Park, Brazil.</title>
        <authorList>
            <person name="Paulitsch F."/>
            <person name="Hungria M."/>
            <person name="Delamuta J.R.M."/>
            <person name="Ribeiro R.A."/>
            <person name="Dall'Agnol R."/>
            <person name="Silva J.S.B."/>
        </authorList>
    </citation>
    <scope>NUCLEOTIDE SEQUENCE [LARGE SCALE GENOMIC DNA]</scope>
    <source>
        <strain evidence="6 7">CNPSo 3008</strain>
    </source>
</reference>
<evidence type="ECO:0000256" key="4">
    <source>
        <dbReference type="ARBA" id="ARBA00023163"/>
    </source>
</evidence>
<comment type="caution">
    <text evidence="6">The sequence shown here is derived from an EMBL/GenBank/DDBJ whole genome shotgun (WGS) entry which is preliminary data.</text>
</comment>
<dbReference type="InterPro" id="IPR050950">
    <property type="entry name" value="HTH-type_LysR_regulators"/>
</dbReference>
<evidence type="ECO:0000256" key="3">
    <source>
        <dbReference type="ARBA" id="ARBA00023125"/>
    </source>
</evidence>
<dbReference type="InterPro" id="IPR036390">
    <property type="entry name" value="WH_DNA-bd_sf"/>
</dbReference>